<feature type="domain" description="Zn(2)-C6 fungal-type" evidence="3">
    <location>
        <begin position="10"/>
        <end position="40"/>
    </location>
</feature>
<proteinExistence type="predicted"/>
<evidence type="ECO:0000256" key="1">
    <source>
        <dbReference type="ARBA" id="ARBA00023242"/>
    </source>
</evidence>
<dbReference type="CDD" id="cd00067">
    <property type="entry name" value="GAL4"/>
    <property type="match status" value="1"/>
</dbReference>
<dbReference type="GO" id="GO:0000981">
    <property type="term" value="F:DNA-binding transcription factor activity, RNA polymerase II-specific"/>
    <property type="evidence" value="ECO:0007669"/>
    <property type="project" value="InterPro"/>
</dbReference>
<evidence type="ECO:0000313" key="4">
    <source>
        <dbReference type="EMBL" id="KAK6525279.1"/>
    </source>
</evidence>
<evidence type="ECO:0000256" key="2">
    <source>
        <dbReference type="SAM" id="MobiDB-lite"/>
    </source>
</evidence>
<dbReference type="SUPFAM" id="SSF57701">
    <property type="entry name" value="Zn2/Cys6 DNA-binding domain"/>
    <property type="match status" value="1"/>
</dbReference>
<dbReference type="PROSITE" id="PS00463">
    <property type="entry name" value="ZN2_CY6_FUNGAL_1"/>
    <property type="match status" value="1"/>
</dbReference>
<protein>
    <recommendedName>
        <fullName evidence="3">Zn(2)-C6 fungal-type domain-containing protein</fullName>
    </recommendedName>
</protein>
<dbReference type="InterPro" id="IPR036864">
    <property type="entry name" value="Zn2-C6_fun-type_DNA-bd_sf"/>
</dbReference>
<dbReference type="GO" id="GO:0008270">
    <property type="term" value="F:zinc ion binding"/>
    <property type="evidence" value="ECO:0007669"/>
    <property type="project" value="InterPro"/>
</dbReference>
<accession>A0AAV9WU44</accession>
<dbReference type="Gene3D" id="4.10.240.10">
    <property type="entry name" value="Zn(2)-C6 fungal-type DNA-binding domain"/>
    <property type="match status" value="1"/>
</dbReference>
<evidence type="ECO:0000259" key="3">
    <source>
        <dbReference type="PROSITE" id="PS00463"/>
    </source>
</evidence>
<dbReference type="EMBL" id="JAVHJO010000017">
    <property type="protein sequence ID" value="KAK6525279.1"/>
    <property type="molecule type" value="Genomic_DNA"/>
</dbReference>
<organism evidence="4 5">
    <name type="scientific">Orbilia ellipsospora</name>
    <dbReference type="NCBI Taxonomy" id="2528407"/>
    <lineage>
        <taxon>Eukaryota</taxon>
        <taxon>Fungi</taxon>
        <taxon>Dikarya</taxon>
        <taxon>Ascomycota</taxon>
        <taxon>Pezizomycotina</taxon>
        <taxon>Orbiliomycetes</taxon>
        <taxon>Orbiliales</taxon>
        <taxon>Orbiliaceae</taxon>
        <taxon>Orbilia</taxon>
    </lineage>
</organism>
<keyword evidence="1" id="KW-0539">Nucleus</keyword>
<name>A0AAV9WU44_9PEZI</name>
<keyword evidence="5" id="KW-1185">Reference proteome</keyword>
<sequence>MPTIQKNRRACDRCHGQKILCKRETDKSKCFRCMRANAICQITTRPRRVSVARFHKQHSSSKRIIGSSSQCKEVQSDIQISKTYLNSNLQYLAGLEKGLGETSERIAPIQNSEDLSFARLPVLEDDSFSLPGSPDYIVDADGDSIEIDNRASSHAADSETQEHQESGKISSPDQEHKDLAETSTLSDFEQEVQTICSSSPRIENTSFNLEFAHQSHVISQHETALGFPACYGGSESMLSQRAQSCGDPETPFDWTNGDMALDMDLYSNLATDGGKGIENPFTTNEQAIEEDALTPLLQKLHHLYNKQLHSTSSSISCFTHPEQKLIQNPSHLRNLIEQSASNSHSKGNMSFAAAPYRSQTLQYLESHPPNLSRQTVSAACYRTQMMPTQDRIHAQDSRLGNSGDQLSAPNFNTSFPRFPIVPLELETKLLSDCITHPNTDIDSLKSLLRLVEVNLNLECLEDKADKGVAKALAVSFDVDSSSSLASSSFSVNKRQSFRLFSYLKQLSLSERQNIAKFLSMHQNKGGGRNPCIMCLRKNHSVLNCFQLFPEKAQAYRKSTCRHAKRYSL</sequence>
<dbReference type="InterPro" id="IPR001138">
    <property type="entry name" value="Zn2Cys6_DnaBD"/>
</dbReference>
<feature type="compositionally biased region" description="Basic and acidic residues" evidence="2">
    <location>
        <begin position="151"/>
        <end position="166"/>
    </location>
</feature>
<dbReference type="AlphaFoldDB" id="A0AAV9WU44"/>
<reference evidence="4 5" key="1">
    <citation type="submission" date="2019-10" db="EMBL/GenBank/DDBJ databases">
        <authorList>
            <person name="Palmer J.M."/>
        </authorList>
    </citation>
    <scope>NUCLEOTIDE SEQUENCE [LARGE SCALE GENOMIC DNA]</scope>
    <source>
        <strain evidence="4 5">TWF694</strain>
    </source>
</reference>
<feature type="region of interest" description="Disordered" evidence="2">
    <location>
        <begin position="151"/>
        <end position="189"/>
    </location>
</feature>
<comment type="caution">
    <text evidence="4">The sequence shown here is derived from an EMBL/GenBank/DDBJ whole genome shotgun (WGS) entry which is preliminary data.</text>
</comment>
<gene>
    <name evidence="4" type="ORF">TWF694_005425</name>
</gene>
<evidence type="ECO:0000313" key="5">
    <source>
        <dbReference type="Proteomes" id="UP001365542"/>
    </source>
</evidence>
<dbReference type="Proteomes" id="UP001365542">
    <property type="component" value="Unassembled WGS sequence"/>
</dbReference>